<dbReference type="SUPFAM" id="SSF52540">
    <property type="entry name" value="P-loop containing nucleoside triphosphate hydrolases"/>
    <property type="match status" value="1"/>
</dbReference>
<dbReference type="InterPro" id="IPR036640">
    <property type="entry name" value="ABC1_TM_sf"/>
</dbReference>
<dbReference type="PANTHER" id="PTHR24221">
    <property type="entry name" value="ATP-BINDING CASSETTE SUB-FAMILY B"/>
    <property type="match status" value="1"/>
</dbReference>
<dbReference type="EMBL" id="BPQJ01000010">
    <property type="protein sequence ID" value="GJD62480.1"/>
    <property type="molecule type" value="Genomic_DNA"/>
</dbReference>
<sequence length="544" mass="59174">MKVLDLFRREAGVGGLRFLVLAALSGLSNAGVLAIINVAAANVQDKADNFRNLVLFGLAIALFVVTQRTLMIEVCEKVERLIDRMRTRLVERARRAEYLDLDEVGRAEIYACLTRETQILSQAAPNIVIAVQSAILVGFTLLYMAALSETAFLLSAGFTLLGAMIHLSRSGEVKRQLRAAFERENALIEGLSDMLDGFKEVKMSTDRSDAIARRIARISAEVTRMRIGTQTAYATDFVTSQVTFFILTGIMVFVVPNVSQAYIEVVVMTTTASLFLIGPVSNVVGSLPIFANANAAAENITRLEARLGSVGAGPAAVAGRFAGFRRIVLDRATFSHHAAGGESGFRVGPVDLTVERGVTLFLTGGNGSGKTTFIRLLIGLYPASSGVIRVDGAPVTAAALADYRNLFSVIFSDNHLFAELYGIQEIDAALADELFALLEMQHKSKLEDGRFTVTKLSGGQRKRLALIGSLLEKRPICVFDEWAADQDPHFREKFYRVVLPFLKDRGITVLAITHDDAYFDLADIHVDMKNGGLNVVRTASAMAE</sequence>
<gene>
    <name evidence="11" type="primary">yojI</name>
    <name evidence="11" type="ORF">MPEAHAMD_2633</name>
</gene>
<evidence type="ECO:0000313" key="11">
    <source>
        <dbReference type="EMBL" id="GJD62480.1"/>
    </source>
</evidence>
<dbReference type="GO" id="GO:0005524">
    <property type="term" value="F:ATP binding"/>
    <property type="evidence" value="ECO:0007669"/>
    <property type="project" value="UniProtKB-KW"/>
</dbReference>
<evidence type="ECO:0000256" key="7">
    <source>
        <dbReference type="ARBA" id="ARBA00023136"/>
    </source>
</evidence>
<reference evidence="11" key="1">
    <citation type="journal article" date="2016" name="Front. Microbiol.">
        <title>Genome Sequence of the Piezophilic, Mesophilic Sulfate-Reducing Bacterium Desulfovibrio indicus J2T.</title>
        <authorList>
            <person name="Cao J."/>
            <person name="Maignien L."/>
            <person name="Shao Z."/>
            <person name="Alain K."/>
            <person name="Jebbar M."/>
        </authorList>
    </citation>
    <scope>NUCLEOTIDE SEQUENCE</scope>
    <source>
        <strain evidence="11">JCM 32048</strain>
    </source>
</reference>
<proteinExistence type="inferred from homology"/>
<dbReference type="GO" id="GO:0005886">
    <property type="term" value="C:plasma membrane"/>
    <property type="evidence" value="ECO:0007669"/>
    <property type="project" value="UniProtKB-SubCell"/>
</dbReference>
<evidence type="ECO:0000259" key="9">
    <source>
        <dbReference type="PROSITE" id="PS50893"/>
    </source>
</evidence>
<dbReference type="PROSITE" id="PS00211">
    <property type="entry name" value="ABC_TRANSPORTER_1"/>
    <property type="match status" value="1"/>
</dbReference>
<evidence type="ECO:0000259" key="10">
    <source>
        <dbReference type="PROSITE" id="PS50929"/>
    </source>
</evidence>
<feature type="domain" description="ABC transporter" evidence="9">
    <location>
        <begin position="327"/>
        <end position="544"/>
    </location>
</feature>
<keyword evidence="5 11" id="KW-0067">ATP-binding</keyword>
<evidence type="ECO:0000256" key="4">
    <source>
        <dbReference type="ARBA" id="ARBA00022741"/>
    </source>
</evidence>
<name>A0AA37HAS8_9HYPH</name>
<dbReference type="RefSeq" id="WP_238191132.1">
    <property type="nucleotide sequence ID" value="NZ_BPQJ01000010.1"/>
</dbReference>
<dbReference type="PANTHER" id="PTHR24221:SF654">
    <property type="entry name" value="ATP-BINDING CASSETTE SUB-FAMILY B MEMBER 6"/>
    <property type="match status" value="1"/>
</dbReference>
<dbReference type="InterPro" id="IPR039421">
    <property type="entry name" value="Type_1_exporter"/>
</dbReference>
<dbReference type="Pfam" id="PF00005">
    <property type="entry name" value="ABC_tran"/>
    <property type="match status" value="1"/>
</dbReference>
<evidence type="ECO:0000313" key="12">
    <source>
        <dbReference type="Proteomes" id="UP001055286"/>
    </source>
</evidence>
<feature type="transmembrane region" description="Helical" evidence="8">
    <location>
        <begin position="123"/>
        <end position="145"/>
    </location>
</feature>
<dbReference type="NCBIfam" id="TIGR01194">
    <property type="entry name" value="cyc_pep_trnsptr"/>
    <property type="match status" value="1"/>
</dbReference>
<comment type="subcellular location">
    <subcellularLocation>
        <location evidence="1">Cell membrane</location>
        <topology evidence="1">Multi-pass membrane protein</topology>
    </subcellularLocation>
</comment>
<dbReference type="InterPro" id="IPR003593">
    <property type="entry name" value="AAA+_ATPase"/>
</dbReference>
<feature type="transmembrane region" description="Helical" evidence="8">
    <location>
        <begin position="18"/>
        <end position="41"/>
    </location>
</feature>
<dbReference type="Gene3D" id="3.40.50.300">
    <property type="entry name" value="P-loop containing nucleotide triphosphate hydrolases"/>
    <property type="match status" value="1"/>
</dbReference>
<evidence type="ECO:0000256" key="2">
    <source>
        <dbReference type="ARBA" id="ARBA00005417"/>
    </source>
</evidence>
<feature type="domain" description="ABC transmembrane type-1" evidence="10">
    <location>
        <begin position="19"/>
        <end position="292"/>
    </location>
</feature>
<dbReference type="InterPro" id="IPR027417">
    <property type="entry name" value="P-loop_NTPase"/>
</dbReference>
<feature type="transmembrane region" description="Helical" evidence="8">
    <location>
        <begin position="53"/>
        <end position="75"/>
    </location>
</feature>
<dbReference type="InterPro" id="IPR017871">
    <property type="entry name" value="ABC_transporter-like_CS"/>
</dbReference>
<dbReference type="AlphaFoldDB" id="A0AA37HAS8"/>
<dbReference type="GO" id="GO:0015833">
    <property type="term" value="P:peptide transport"/>
    <property type="evidence" value="ECO:0007669"/>
    <property type="project" value="InterPro"/>
</dbReference>
<dbReference type="GO" id="GO:0016887">
    <property type="term" value="F:ATP hydrolysis activity"/>
    <property type="evidence" value="ECO:0007669"/>
    <property type="project" value="InterPro"/>
</dbReference>
<feature type="transmembrane region" description="Helical" evidence="8">
    <location>
        <begin position="151"/>
        <end position="168"/>
    </location>
</feature>
<accession>A0AA37HAS8</accession>
<evidence type="ECO:0000256" key="6">
    <source>
        <dbReference type="ARBA" id="ARBA00022989"/>
    </source>
</evidence>
<keyword evidence="6 8" id="KW-1133">Transmembrane helix</keyword>
<protein>
    <submittedName>
        <fullName evidence="11">ABC transporter ATP-binding/permease protein YojI</fullName>
    </submittedName>
</protein>
<keyword evidence="12" id="KW-1185">Reference proteome</keyword>
<evidence type="ECO:0000256" key="8">
    <source>
        <dbReference type="SAM" id="Phobius"/>
    </source>
</evidence>
<comment type="similarity">
    <text evidence="2">Belongs to the ABC transporter superfamily.</text>
</comment>
<dbReference type="SMART" id="SM00382">
    <property type="entry name" value="AAA"/>
    <property type="match status" value="1"/>
</dbReference>
<reference evidence="11" key="2">
    <citation type="submission" date="2021-08" db="EMBL/GenBank/DDBJ databases">
        <authorList>
            <person name="Tani A."/>
            <person name="Ola A."/>
            <person name="Ogura Y."/>
            <person name="Katsura K."/>
            <person name="Hayashi T."/>
        </authorList>
    </citation>
    <scope>NUCLEOTIDE SEQUENCE</scope>
    <source>
        <strain evidence="11">JCM 32048</strain>
    </source>
</reference>
<evidence type="ECO:0000256" key="3">
    <source>
        <dbReference type="ARBA" id="ARBA00022692"/>
    </source>
</evidence>
<dbReference type="Proteomes" id="UP001055286">
    <property type="component" value="Unassembled WGS sequence"/>
</dbReference>
<dbReference type="InterPro" id="IPR005898">
    <property type="entry name" value="Cyc_pep_transpt_SyrD/YojI"/>
</dbReference>
<dbReference type="InterPro" id="IPR011527">
    <property type="entry name" value="ABC1_TM_dom"/>
</dbReference>
<evidence type="ECO:0000256" key="1">
    <source>
        <dbReference type="ARBA" id="ARBA00004651"/>
    </source>
</evidence>
<feature type="transmembrane region" description="Helical" evidence="8">
    <location>
        <begin position="261"/>
        <end position="280"/>
    </location>
</feature>
<organism evidence="11 12">
    <name type="scientific">Methylobacterium frigidaeris</name>
    <dbReference type="NCBI Taxonomy" id="2038277"/>
    <lineage>
        <taxon>Bacteria</taxon>
        <taxon>Pseudomonadati</taxon>
        <taxon>Pseudomonadota</taxon>
        <taxon>Alphaproteobacteria</taxon>
        <taxon>Hyphomicrobiales</taxon>
        <taxon>Methylobacteriaceae</taxon>
        <taxon>Methylobacterium</taxon>
    </lineage>
</organism>
<dbReference type="GO" id="GO:1904680">
    <property type="term" value="F:peptide transmembrane transporter activity"/>
    <property type="evidence" value="ECO:0007669"/>
    <property type="project" value="InterPro"/>
</dbReference>
<dbReference type="PROSITE" id="PS50893">
    <property type="entry name" value="ABC_TRANSPORTER_2"/>
    <property type="match status" value="1"/>
</dbReference>
<feature type="transmembrane region" description="Helical" evidence="8">
    <location>
        <begin position="233"/>
        <end position="255"/>
    </location>
</feature>
<dbReference type="GO" id="GO:0140359">
    <property type="term" value="F:ABC-type transporter activity"/>
    <property type="evidence" value="ECO:0007669"/>
    <property type="project" value="InterPro"/>
</dbReference>
<keyword evidence="3 8" id="KW-0812">Transmembrane</keyword>
<dbReference type="GO" id="GO:0034040">
    <property type="term" value="F:ATPase-coupled lipid transmembrane transporter activity"/>
    <property type="evidence" value="ECO:0007669"/>
    <property type="project" value="TreeGrafter"/>
</dbReference>
<dbReference type="Gene3D" id="1.20.1560.10">
    <property type="entry name" value="ABC transporter type 1, transmembrane domain"/>
    <property type="match status" value="1"/>
</dbReference>
<dbReference type="InterPro" id="IPR003439">
    <property type="entry name" value="ABC_transporter-like_ATP-bd"/>
</dbReference>
<comment type="caution">
    <text evidence="11">The sequence shown here is derived from an EMBL/GenBank/DDBJ whole genome shotgun (WGS) entry which is preliminary data.</text>
</comment>
<keyword evidence="7 8" id="KW-0472">Membrane</keyword>
<keyword evidence="4" id="KW-0547">Nucleotide-binding</keyword>
<dbReference type="PROSITE" id="PS50929">
    <property type="entry name" value="ABC_TM1F"/>
    <property type="match status" value="1"/>
</dbReference>
<dbReference type="SUPFAM" id="SSF90123">
    <property type="entry name" value="ABC transporter transmembrane region"/>
    <property type="match status" value="1"/>
</dbReference>
<evidence type="ECO:0000256" key="5">
    <source>
        <dbReference type="ARBA" id="ARBA00022840"/>
    </source>
</evidence>